<accession>A0A371JAK8</accession>
<dbReference type="EMBL" id="NOJY02000001">
    <property type="protein sequence ID" value="RDY29688.1"/>
    <property type="molecule type" value="Genomic_DNA"/>
</dbReference>
<evidence type="ECO:0000256" key="1">
    <source>
        <dbReference type="SAM" id="MobiDB-lite"/>
    </source>
</evidence>
<dbReference type="AlphaFoldDB" id="A0A371JAK8"/>
<evidence type="ECO:0000256" key="2">
    <source>
        <dbReference type="SAM" id="SignalP"/>
    </source>
</evidence>
<feature type="signal peptide" evidence="2">
    <location>
        <begin position="1"/>
        <end position="25"/>
    </location>
</feature>
<dbReference type="OrthoDB" id="1633470at2"/>
<evidence type="ECO:0000313" key="4">
    <source>
        <dbReference type="Proteomes" id="UP000215694"/>
    </source>
</evidence>
<dbReference type="NCBIfam" id="TIGR02867">
    <property type="entry name" value="spore_II_P"/>
    <property type="match status" value="1"/>
</dbReference>
<dbReference type="Proteomes" id="UP000215694">
    <property type="component" value="Unassembled WGS sequence"/>
</dbReference>
<proteinExistence type="predicted"/>
<keyword evidence="2" id="KW-0732">Signal</keyword>
<protein>
    <submittedName>
        <fullName evidence="3">Stage II sporulation protein P</fullName>
    </submittedName>
</protein>
<evidence type="ECO:0000313" key="3">
    <source>
        <dbReference type="EMBL" id="RDY29688.1"/>
    </source>
</evidence>
<sequence>MLKKRIKAIVMACVLVCILPTISLAIDKEEFLKFLIDSSYPETKVEEDKKASEKNDKEGSKKESSEVKKDYLEVYVGEENVPDISNTNKTTEVFNSSDYVNDLRVTKSQPRMLIYHTHGCETYVESPEGNYHSQDKANSVMSVGSLLTSELTNKGWGVVHSTNYSDYPEYNGAYSRSLASIQSIMPKYNSIDIAIDLHRDARDLDSEEVKKSEHDKFTTTIDGQKAAKFFFVVGERNENVAQINKLAQSITDFAQSKYPGLVSPVVKKKTGKYNQFVAKNHMLIEIGSNANSIEEAKVTAKYVATILDEYFKQQ</sequence>
<dbReference type="RefSeq" id="WP_094368743.1">
    <property type="nucleotide sequence ID" value="NZ_NOJY02000001.1"/>
</dbReference>
<feature type="region of interest" description="Disordered" evidence="1">
    <location>
        <begin position="45"/>
        <end position="65"/>
    </location>
</feature>
<feature type="chain" id="PRO_5016901474" evidence="2">
    <location>
        <begin position="26"/>
        <end position="314"/>
    </location>
</feature>
<dbReference type="InterPro" id="IPR010897">
    <property type="entry name" value="Spore_II_P"/>
</dbReference>
<organism evidence="3 4">
    <name type="scientific">Romboutsia weinsteinii</name>
    <dbReference type="NCBI Taxonomy" id="2020949"/>
    <lineage>
        <taxon>Bacteria</taxon>
        <taxon>Bacillati</taxon>
        <taxon>Bacillota</taxon>
        <taxon>Clostridia</taxon>
        <taxon>Peptostreptococcales</taxon>
        <taxon>Peptostreptococcaceae</taxon>
        <taxon>Romboutsia</taxon>
    </lineage>
</organism>
<gene>
    <name evidence="3" type="ORF">CHL78_000530</name>
</gene>
<comment type="caution">
    <text evidence="3">The sequence shown here is derived from an EMBL/GenBank/DDBJ whole genome shotgun (WGS) entry which is preliminary data.</text>
</comment>
<reference evidence="3 4" key="1">
    <citation type="journal article" date="2017" name="Genome Announc.">
        <title>Draft Genome Sequence of Romboutsia weinsteinii sp. nov. Strain CCRI-19649(T) Isolated from Surface Water.</title>
        <authorList>
            <person name="Maheux A.F."/>
            <person name="Boudreau D.K."/>
            <person name="Berube E."/>
            <person name="Boissinot M."/>
            <person name="Cantin P."/>
            <person name="Raymond F."/>
            <person name="Corbeil J."/>
            <person name="Omar R.F."/>
            <person name="Bergeron M.G."/>
        </authorList>
    </citation>
    <scope>NUCLEOTIDE SEQUENCE [LARGE SCALE GENOMIC DNA]</scope>
    <source>
        <strain evidence="3 4">CCRI-19649</strain>
    </source>
</reference>
<dbReference type="Pfam" id="PF07454">
    <property type="entry name" value="SpoIIP"/>
    <property type="match status" value="1"/>
</dbReference>
<keyword evidence="4" id="KW-1185">Reference proteome</keyword>
<name>A0A371JAK8_9FIRM</name>